<dbReference type="CDD" id="cd00609">
    <property type="entry name" value="AAT_like"/>
    <property type="match status" value="1"/>
</dbReference>
<dbReference type="OrthoDB" id="9802328at2"/>
<name>A0A0R2LC82_9LACO</name>
<evidence type="ECO:0000256" key="4">
    <source>
        <dbReference type="ARBA" id="ARBA00023015"/>
    </source>
</evidence>
<evidence type="ECO:0000256" key="1">
    <source>
        <dbReference type="ARBA" id="ARBA00005384"/>
    </source>
</evidence>
<dbReference type="SMART" id="SM00345">
    <property type="entry name" value="HTH_GNTR"/>
    <property type="match status" value="1"/>
</dbReference>
<dbReference type="InterPro" id="IPR000524">
    <property type="entry name" value="Tscrpt_reg_HTH_GntR"/>
</dbReference>
<dbReference type="GO" id="GO:0030170">
    <property type="term" value="F:pyridoxal phosphate binding"/>
    <property type="evidence" value="ECO:0007669"/>
    <property type="project" value="InterPro"/>
</dbReference>
<dbReference type="SUPFAM" id="SSF53383">
    <property type="entry name" value="PLP-dependent transferases"/>
    <property type="match status" value="1"/>
</dbReference>
<dbReference type="InterPro" id="IPR036388">
    <property type="entry name" value="WH-like_DNA-bd_sf"/>
</dbReference>
<evidence type="ECO:0000313" key="8">
    <source>
        <dbReference type="EMBL" id="KRN99395.1"/>
    </source>
</evidence>
<dbReference type="PANTHER" id="PTHR46577">
    <property type="entry name" value="HTH-TYPE TRANSCRIPTIONAL REGULATORY PROTEIN GABR"/>
    <property type="match status" value="1"/>
</dbReference>
<keyword evidence="4" id="KW-0805">Transcription regulation</keyword>
<dbReference type="Pfam" id="PF00155">
    <property type="entry name" value="Aminotran_1_2"/>
    <property type="match status" value="1"/>
</dbReference>
<dbReference type="InterPro" id="IPR004839">
    <property type="entry name" value="Aminotransferase_I/II_large"/>
</dbReference>
<evidence type="ECO:0000256" key="6">
    <source>
        <dbReference type="ARBA" id="ARBA00023163"/>
    </source>
</evidence>
<dbReference type="InterPro" id="IPR015424">
    <property type="entry name" value="PyrdxlP-dep_Trfase"/>
</dbReference>
<evidence type="ECO:0000259" key="7">
    <source>
        <dbReference type="PROSITE" id="PS50949"/>
    </source>
</evidence>
<reference evidence="8 9" key="1">
    <citation type="journal article" date="2015" name="Genome Announc.">
        <title>Expanding the biotechnology potential of lactobacilli through comparative genomics of 213 strains and associated genera.</title>
        <authorList>
            <person name="Sun Z."/>
            <person name="Harris H.M."/>
            <person name="McCann A."/>
            <person name="Guo C."/>
            <person name="Argimon S."/>
            <person name="Zhang W."/>
            <person name="Yang X."/>
            <person name="Jeffery I.B."/>
            <person name="Cooney J.C."/>
            <person name="Kagawa T.F."/>
            <person name="Liu W."/>
            <person name="Song Y."/>
            <person name="Salvetti E."/>
            <person name="Wrobel A."/>
            <person name="Rasinkangas P."/>
            <person name="Parkhill J."/>
            <person name="Rea M.C."/>
            <person name="O'Sullivan O."/>
            <person name="Ritari J."/>
            <person name="Douillard F.P."/>
            <person name="Paul Ross R."/>
            <person name="Yang R."/>
            <person name="Briner A.E."/>
            <person name="Felis G.E."/>
            <person name="de Vos W.M."/>
            <person name="Barrangou R."/>
            <person name="Klaenhammer T.R."/>
            <person name="Caufield P.W."/>
            <person name="Cui Y."/>
            <person name="Zhang H."/>
            <person name="O'Toole P.W."/>
        </authorList>
    </citation>
    <scope>NUCLEOTIDE SEQUENCE [LARGE SCALE GENOMIC DNA]</scope>
    <source>
        <strain evidence="8 9">DSM 24716</strain>
    </source>
</reference>
<dbReference type="GO" id="GO:0003677">
    <property type="term" value="F:DNA binding"/>
    <property type="evidence" value="ECO:0007669"/>
    <property type="project" value="UniProtKB-KW"/>
</dbReference>
<dbReference type="Gene3D" id="1.10.10.10">
    <property type="entry name" value="Winged helix-like DNA-binding domain superfamily/Winged helix DNA-binding domain"/>
    <property type="match status" value="1"/>
</dbReference>
<keyword evidence="6" id="KW-0804">Transcription</keyword>
<evidence type="ECO:0000256" key="2">
    <source>
        <dbReference type="ARBA" id="ARBA00022576"/>
    </source>
</evidence>
<dbReference type="InterPro" id="IPR015422">
    <property type="entry name" value="PyrdxlP-dep_Trfase_small"/>
</dbReference>
<keyword evidence="5" id="KW-0238">DNA-binding</keyword>
<dbReference type="InterPro" id="IPR051446">
    <property type="entry name" value="HTH_trans_reg/aminotransferase"/>
</dbReference>
<protein>
    <recommendedName>
        <fullName evidence="7">HTH gntR-type domain-containing protein</fullName>
    </recommendedName>
</protein>
<dbReference type="CDD" id="cd07377">
    <property type="entry name" value="WHTH_GntR"/>
    <property type="match status" value="1"/>
</dbReference>
<dbReference type="Pfam" id="PF00392">
    <property type="entry name" value="GntR"/>
    <property type="match status" value="1"/>
</dbReference>
<sequence>MKYQNLQDYLLKEIVTNSLNAGDKLPSVRNLATKFSYSKNTVIKAMNELEKNHIVYSIPQKGYFVTEDSQPQKIKSNKIDFLTAGPDLSFFSFDNLTHCSNQILANHQKEILSYGQPQGMTSLRKQILNYFQDNQVFTSLERIMITSGAQQAINILMNMPFPNGRENILVEQPTYSGILQAAKLTNRTILGIDISQNSIDFQRLEYLFKNNSIKFFYVMPRFQNPLGHSYTKKEQQKIVALANKYDVYIVEDDFLGDLDPDKKRDPLFSAVPSGRVIYLKSFSKVFLPSLRLAAVIVPTNFIDTFLEYKSYLDSYTSTISQEVLATFMANGMFKVHLKQIKKIYTQKMADLVSYGHKYLPDNVQLNDPRSGFYTSLILPRNINATILTQKLAAKNVLVDDVDHMFLPYQKSSSIIRISISQVDQKQIENGMKIIAQTIAEYDTTLSPFSRNFHM</sequence>
<proteinExistence type="inferred from homology"/>
<dbReference type="GO" id="GO:0008483">
    <property type="term" value="F:transaminase activity"/>
    <property type="evidence" value="ECO:0007669"/>
    <property type="project" value="UniProtKB-KW"/>
</dbReference>
<dbReference type="RefSeq" id="WP_057880627.1">
    <property type="nucleotide sequence ID" value="NZ_JQCF01000009.1"/>
</dbReference>
<evidence type="ECO:0000256" key="3">
    <source>
        <dbReference type="ARBA" id="ARBA00022898"/>
    </source>
</evidence>
<comment type="caution">
    <text evidence="8">The sequence shown here is derived from an EMBL/GenBank/DDBJ whole genome shotgun (WGS) entry which is preliminary data.</text>
</comment>
<keyword evidence="3" id="KW-0663">Pyridoxal phosphate</keyword>
<dbReference type="PANTHER" id="PTHR46577:SF1">
    <property type="entry name" value="HTH-TYPE TRANSCRIPTIONAL REGULATORY PROTEIN GABR"/>
    <property type="match status" value="1"/>
</dbReference>
<dbReference type="SUPFAM" id="SSF46785">
    <property type="entry name" value="Winged helix' DNA-binding domain"/>
    <property type="match status" value="1"/>
</dbReference>
<dbReference type="Gene3D" id="3.40.640.10">
    <property type="entry name" value="Type I PLP-dependent aspartate aminotransferase-like (Major domain)"/>
    <property type="match status" value="1"/>
</dbReference>
<dbReference type="PATRIC" id="fig|993692.3.peg.2567"/>
<comment type="similarity">
    <text evidence="1">In the C-terminal section; belongs to the class-I pyridoxal-phosphate-dependent aminotransferase family.</text>
</comment>
<dbReference type="EMBL" id="JQCF01000009">
    <property type="protein sequence ID" value="KRN99395.1"/>
    <property type="molecule type" value="Genomic_DNA"/>
</dbReference>
<evidence type="ECO:0000313" key="9">
    <source>
        <dbReference type="Proteomes" id="UP000051006"/>
    </source>
</evidence>
<dbReference type="InterPro" id="IPR015421">
    <property type="entry name" value="PyrdxlP-dep_Trfase_major"/>
</dbReference>
<organism evidence="8 9">
    <name type="scientific">Companilactobacillus kimchiensis</name>
    <dbReference type="NCBI Taxonomy" id="993692"/>
    <lineage>
        <taxon>Bacteria</taxon>
        <taxon>Bacillati</taxon>
        <taxon>Bacillota</taxon>
        <taxon>Bacilli</taxon>
        <taxon>Lactobacillales</taxon>
        <taxon>Lactobacillaceae</taxon>
        <taxon>Companilactobacillus</taxon>
    </lineage>
</organism>
<dbReference type="AlphaFoldDB" id="A0A0R2LC82"/>
<dbReference type="Gene3D" id="3.90.1150.10">
    <property type="entry name" value="Aspartate Aminotransferase, domain 1"/>
    <property type="match status" value="1"/>
</dbReference>
<dbReference type="STRING" id="993692.IV57_GL002518"/>
<keyword evidence="9" id="KW-1185">Reference proteome</keyword>
<dbReference type="GO" id="GO:0003700">
    <property type="term" value="F:DNA-binding transcription factor activity"/>
    <property type="evidence" value="ECO:0007669"/>
    <property type="project" value="InterPro"/>
</dbReference>
<feature type="domain" description="HTH gntR-type" evidence="7">
    <location>
        <begin position="1"/>
        <end position="68"/>
    </location>
</feature>
<gene>
    <name evidence="8" type="ORF">IV57_GL002518</name>
</gene>
<accession>A0A0R2LC82</accession>
<evidence type="ECO:0000256" key="5">
    <source>
        <dbReference type="ARBA" id="ARBA00023125"/>
    </source>
</evidence>
<dbReference type="InterPro" id="IPR036390">
    <property type="entry name" value="WH_DNA-bd_sf"/>
</dbReference>
<dbReference type="Proteomes" id="UP000051006">
    <property type="component" value="Unassembled WGS sequence"/>
</dbReference>
<dbReference type="PROSITE" id="PS50949">
    <property type="entry name" value="HTH_GNTR"/>
    <property type="match status" value="1"/>
</dbReference>
<keyword evidence="2" id="KW-0032">Aminotransferase</keyword>
<keyword evidence="2" id="KW-0808">Transferase</keyword>